<dbReference type="Proteomes" id="UP001162164">
    <property type="component" value="Unassembled WGS sequence"/>
</dbReference>
<keyword evidence="4" id="KW-0479">Metal-binding</keyword>
<keyword evidence="8 9" id="KW-0546">Nucleotide metabolism</keyword>
<dbReference type="SFLD" id="SFLDG01128">
    <property type="entry name" value="C1.4:_5'-Nucleotidase_Like"/>
    <property type="match status" value="1"/>
</dbReference>
<evidence type="ECO:0000256" key="7">
    <source>
        <dbReference type="ARBA" id="ARBA00022842"/>
    </source>
</evidence>
<name>A0ABQ9JB82_9CUCU</name>
<reference evidence="10" key="1">
    <citation type="journal article" date="2023" name="Insect Mol. Biol.">
        <title>Genome sequencing provides insights into the evolution of gene families encoding plant cell wall-degrading enzymes in longhorned beetles.</title>
        <authorList>
            <person name="Shin N.R."/>
            <person name="Okamura Y."/>
            <person name="Kirsch R."/>
            <person name="Pauchet Y."/>
        </authorList>
    </citation>
    <scope>NUCLEOTIDE SEQUENCE</scope>
    <source>
        <strain evidence="10">MMC_N1</strain>
    </source>
</reference>
<dbReference type="EC" id="3.1.3.5" evidence="3 9"/>
<evidence type="ECO:0000256" key="1">
    <source>
        <dbReference type="ARBA" id="ARBA00000815"/>
    </source>
</evidence>
<keyword evidence="5 9" id="KW-0547">Nucleotide-binding</keyword>
<dbReference type="InterPro" id="IPR023214">
    <property type="entry name" value="HAD_sf"/>
</dbReference>
<keyword evidence="11" id="KW-1185">Reference proteome</keyword>
<evidence type="ECO:0000256" key="8">
    <source>
        <dbReference type="ARBA" id="ARBA00023080"/>
    </source>
</evidence>
<dbReference type="Gene3D" id="1.10.150.340">
    <property type="entry name" value="Pyrimidine 5'-nucleotidase (UMPH-1), N-terminal domain"/>
    <property type="match status" value="1"/>
</dbReference>
<evidence type="ECO:0000256" key="3">
    <source>
        <dbReference type="ARBA" id="ARBA00012643"/>
    </source>
</evidence>
<gene>
    <name evidence="10" type="ORF">NQ317_014527</name>
</gene>
<comment type="similarity">
    <text evidence="2 9">Belongs to the pyrimidine 5'-nucleotidase family.</text>
</comment>
<evidence type="ECO:0000256" key="2">
    <source>
        <dbReference type="ARBA" id="ARBA00008389"/>
    </source>
</evidence>
<comment type="subcellular location">
    <subcellularLocation>
        <location evidence="9">Cytoplasm</location>
    </subcellularLocation>
</comment>
<keyword evidence="7" id="KW-0460">Magnesium</keyword>
<comment type="catalytic activity">
    <reaction evidence="1 9">
        <text>a ribonucleoside 5'-phosphate + H2O = a ribonucleoside + phosphate</text>
        <dbReference type="Rhea" id="RHEA:12484"/>
        <dbReference type="ChEBI" id="CHEBI:15377"/>
        <dbReference type="ChEBI" id="CHEBI:18254"/>
        <dbReference type="ChEBI" id="CHEBI:43474"/>
        <dbReference type="ChEBI" id="CHEBI:58043"/>
        <dbReference type="EC" id="3.1.3.5"/>
    </reaction>
</comment>
<evidence type="ECO:0000256" key="9">
    <source>
        <dbReference type="RuleBase" id="RU361276"/>
    </source>
</evidence>
<evidence type="ECO:0000256" key="5">
    <source>
        <dbReference type="ARBA" id="ARBA00022741"/>
    </source>
</evidence>
<protein>
    <recommendedName>
        <fullName evidence="3 9">5'-nucleotidase</fullName>
        <ecNumber evidence="3 9">3.1.3.5</ecNumber>
    </recommendedName>
</protein>
<dbReference type="InterPro" id="IPR036412">
    <property type="entry name" value="HAD-like_sf"/>
</dbReference>
<evidence type="ECO:0000256" key="6">
    <source>
        <dbReference type="ARBA" id="ARBA00022801"/>
    </source>
</evidence>
<evidence type="ECO:0000313" key="10">
    <source>
        <dbReference type="EMBL" id="KAJ8975223.1"/>
    </source>
</evidence>
<dbReference type="PANTHER" id="PTHR13045">
    <property type="entry name" value="5'-NUCLEOTIDASE"/>
    <property type="match status" value="1"/>
</dbReference>
<dbReference type="EMBL" id="JAPWTJ010000857">
    <property type="protein sequence ID" value="KAJ8975223.1"/>
    <property type="molecule type" value="Genomic_DNA"/>
</dbReference>
<dbReference type="PANTHER" id="PTHR13045:SF0">
    <property type="entry name" value="7-METHYLGUANOSINE PHOSPHATE-SPECIFIC 5'-NUCLEOTIDASE"/>
    <property type="match status" value="1"/>
</dbReference>
<keyword evidence="9" id="KW-0963">Cytoplasm</keyword>
<sequence>MTNFKLEIEELNRRNVHIKDIDRVKKIISELISGGVEKLQIVSDFDKTITKQHENGKKHLSSFQMFGKCPSVTEEYLQVTSTLTNKYVPIEDDPSIPTCEKSRLMEEWWLLSEMAMKGLKVSPEEIDEICCQLGSSLRDGTTELFAKLYAENVPVLVFSAGLGDTVVSVLKHCNVLLPNVEVVSNFLKYSSDGSIQGFRDRLIHVYNKNEYAIKGTEFYNKILERENVILLGDSLGDSKMAQGLDHLKSILKIGFLYERSEEALPSYMNAFDIVLEDDQTMDIPNAILQCITCKSAQL</sequence>
<keyword evidence="6 9" id="KW-0378">Hydrolase</keyword>
<evidence type="ECO:0000313" key="11">
    <source>
        <dbReference type="Proteomes" id="UP001162164"/>
    </source>
</evidence>
<evidence type="ECO:0000256" key="4">
    <source>
        <dbReference type="ARBA" id="ARBA00022723"/>
    </source>
</evidence>
<accession>A0ABQ9JB82</accession>
<dbReference type="Gene3D" id="3.40.50.1000">
    <property type="entry name" value="HAD superfamily/HAD-like"/>
    <property type="match status" value="1"/>
</dbReference>
<proteinExistence type="inferred from homology"/>
<organism evidence="10 11">
    <name type="scientific">Molorchus minor</name>
    <dbReference type="NCBI Taxonomy" id="1323400"/>
    <lineage>
        <taxon>Eukaryota</taxon>
        <taxon>Metazoa</taxon>
        <taxon>Ecdysozoa</taxon>
        <taxon>Arthropoda</taxon>
        <taxon>Hexapoda</taxon>
        <taxon>Insecta</taxon>
        <taxon>Pterygota</taxon>
        <taxon>Neoptera</taxon>
        <taxon>Endopterygota</taxon>
        <taxon>Coleoptera</taxon>
        <taxon>Polyphaga</taxon>
        <taxon>Cucujiformia</taxon>
        <taxon>Chrysomeloidea</taxon>
        <taxon>Cerambycidae</taxon>
        <taxon>Lamiinae</taxon>
        <taxon>Monochamini</taxon>
        <taxon>Molorchus</taxon>
    </lineage>
</organism>
<dbReference type="SFLD" id="SFLDS00003">
    <property type="entry name" value="Haloacid_Dehalogenase"/>
    <property type="match status" value="1"/>
</dbReference>
<dbReference type="InterPro" id="IPR006434">
    <property type="entry name" value="Pyrimidine_nucleotidase_eu"/>
</dbReference>
<dbReference type="Pfam" id="PF05822">
    <property type="entry name" value="UMPH-1"/>
    <property type="match status" value="1"/>
</dbReference>
<comment type="caution">
    <text evidence="10">The sequence shown here is derived from an EMBL/GenBank/DDBJ whole genome shotgun (WGS) entry which is preliminary data.</text>
</comment>
<dbReference type="NCBIfam" id="TIGR01544">
    <property type="entry name" value="HAD-SF-IE"/>
    <property type="match status" value="1"/>
</dbReference>
<dbReference type="SUPFAM" id="SSF56784">
    <property type="entry name" value="HAD-like"/>
    <property type="match status" value="1"/>
</dbReference>